<reference evidence="2" key="1">
    <citation type="journal article" date="2014" name="Int. J. Syst. Evol. Microbiol.">
        <title>Complete genome sequence of Corynebacterium casei LMG S-19264T (=DSM 44701T), isolated from a smear-ripened cheese.</title>
        <authorList>
            <consortium name="US DOE Joint Genome Institute (JGI-PGF)"/>
            <person name="Walter F."/>
            <person name="Albersmeier A."/>
            <person name="Kalinowski J."/>
            <person name="Ruckert C."/>
        </authorList>
    </citation>
    <scope>NUCLEOTIDE SEQUENCE</scope>
    <source>
        <strain evidence="2">KCTC 32337</strain>
    </source>
</reference>
<evidence type="ECO:0000313" key="2">
    <source>
        <dbReference type="EMBL" id="GGZ48441.1"/>
    </source>
</evidence>
<evidence type="ECO:0000313" key="3">
    <source>
        <dbReference type="Proteomes" id="UP000622604"/>
    </source>
</evidence>
<feature type="domain" description="ABM" evidence="1">
    <location>
        <begin position="14"/>
        <end position="77"/>
    </location>
</feature>
<dbReference type="InterPro" id="IPR007138">
    <property type="entry name" value="ABM_dom"/>
</dbReference>
<accession>A0A8H9I8Z9</accession>
<dbReference type="AlphaFoldDB" id="A0A8H9I8Z9"/>
<dbReference type="SUPFAM" id="SSF54909">
    <property type="entry name" value="Dimeric alpha+beta barrel"/>
    <property type="match status" value="1"/>
</dbReference>
<dbReference type="InterPro" id="IPR011008">
    <property type="entry name" value="Dimeric_a/b-barrel"/>
</dbReference>
<comment type="caution">
    <text evidence="2">The sequence shown here is derived from an EMBL/GenBank/DDBJ whole genome shotgun (WGS) entry which is preliminary data.</text>
</comment>
<protein>
    <recommendedName>
        <fullName evidence="1">ABM domain-containing protein</fullName>
    </recommendedName>
</protein>
<sequence length="127" mass="14726">MTCLWLLVLEEKIMFVVVYQFAVKPEHESQFVKAWLNTTKGIVLHKGGLGSRLHRDKAGSFIAYAQWPDEYTFQAAKKIFMSEEYEKHRQTMQACLDVKQTRILHEMNVAIDYLQPFSSSQNTPLGN</sequence>
<name>A0A8H9I8Z9_9ALTE</name>
<organism evidence="2 3">
    <name type="scientific">Paraglaciecola chathamensis</name>
    <dbReference type="NCBI Taxonomy" id="368405"/>
    <lineage>
        <taxon>Bacteria</taxon>
        <taxon>Pseudomonadati</taxon>
        <taxon>Pseudomonadota</taxon>
        <taxon>Gammaproteobacteria</taxon>
        <taxon>Alteromonadales</taxon>
        <taxon>Alteromonadaceae</taxon>
        <taxon>Paraglaciecola</taxon>
    </lineage>
</organism>
<dbReference type="Gene3D" id="3.30.70.100">
    <property type="match status" value="1"/>
</dbReference>
<dbReference type="Pfam" id="PF03992">
    <property type="entry name" value="ABM"/>
    <property type="match status" value="1"/>
</dbReference>
<dbReference type="EMBL" id="BMZC01000001">
    <property type="protein sequence ID" value="GGZ48441.1"/>
    <property type="molecule type" value="Genomic_DNA"/>
</dbReference>
<reference evidence="2" key="2">
    <citation type="submission" date="2020-09" db="EMBL/GenBank/DDBJ databases">
        <authorList>
            <person name="Sun Q."/>
            <person name="Kim S."/>
        </authorList>
    </citation>
    <scope>NUCLEOTIDE SEQUENCE</scope>
    <source>
        <strain evidence="2">KCTC 32337</strain>
    </source>
</reference>
<gene>
    <name evidence="2" type="ORF">GCM10011274_02890</name>
</gene>
<dbReference type="Proteomes" id="UP000622604">
    <property type="component" value="Unassembled WGS sequence"/>
</dbReference>
<evidence type="ECO:0000259" key="1">
    <source>
        <dbReference type="Pfam" id="PF03992"/>
    </source>
</evidence>
<proteinExistence type="predicted"/>